<evidence type="ECO:0000313" key="2">
    <source>
        <dbReference type="Proteomes" id="UP001433508"/>
    </source>
</evidence>
<dbReference type="EMBL" id="MU971388">
    <property type="protein sequence ID" value="KAK9236437.1"/>
    <property type="molecule type" value="Genomic_DNA"/>
</dbReference>
<organism evidence="1 2">
    <name type="scientific">Lipomyces kononenkoae</name>
    <name type="common">Yeast</name>
    <dbReference type="NCBI Taxonomy" id="34357"/>
    <lineage>
        <taxon>Eukaryota</taxon>
        <taxon>Fungi</taxon>
        <taxon>Dikarya</taxon>
        <taxon>Ascomycota</taxon>
        <taxon>Saccharomycotina</taxon>
        <taxon>Lipomycetes</taxon>
        <taxon>Lipomycetales</taxon>
        <taxon>Lipomycetaceae</taxon>
        <taxon>Lipomyces</taxon>
    </lineage>
</organism>
<sequence>MATTLNTSVVVVGGSLVGLSTALFLSHWNVPVIVLERHLGSSRHPRAVGYTARTIELLISVGTQSRLPELGKFSGPPRRITVESLAGKWGQDLIWTRTPQNAGGDKGPVHAPTFKEFSPTESLASAQDKIEPVLRERAAELGADLKLGFTVTSWQQDEEGVSVTAIGNDGQELRISAKYLIACDGGKSPIREELGIQRHGVGHLRGLRSILFRCPQLDEYFHRGYQQFQIEGREDGFEAMMTTYGEGRIALMWNETGNEYMDAATQKGWIRKAAGRDIPDDDITLITTGQWEIGGYINDAFSSGRVFLAGDAAHQLPPNRGGYGANTGIADAHNISWKIAAVLEGTSRPELLETYDAERRPVAQTRHDQIFLRDDYARYLKDRDWTPKNSEIFDDVAMEFGQLYRSGGIISVADGLPDAKSPTEWKGQPGTRAPHVRLRRGGEIISSLDLAGKTWVVVSEDQWWEEVTIKTAQDVGVDCNFVHIGGEVKEEELGKFGTSFGVTKTGAVLVRPDGYVAWRVETKPGDAASVFRQALARGSYSVKASMAYV</sequence>
<comment type="caution">
    <text evidence="1">The sequence shown here is derived from an EMBL/GenBank/DDBJ whole genome shotgun (WGS) entry which is preliminary data.</text>
</comment>
<evidence type="ECO:0000313" key="1">
    <source>
        <dbReference type="EMBL" id="KAK9236437.1"/>
    </source>
</evidence>
<dbReference type="Proteomes" id="UP001433508">
    <property type="component" value="Unassembled WGS sequence"/>
</dbReference>
<keyword evidence="2" id="KW-1185">Reference proteome</keyword>
<reference evidence="2" key="1">
    <citation type="journal article" date="2024" name="Front. Bioeng. Biotechnol.">
        <title>Genome-scale model development and genomic sequencing of the oleaginous clade Lipomyces.</title>
        <authorList>
            <person name="Czajka J.J."/>
            <person name="Han Y."/>
            <person name="Kim J."/>
            <person name="Mondo S.J."/>
            <person name="Hofstad B.A."/>
            <person name="Robles A."/>
            <person name="Haridas S."/>
            <person name="Riley R."/>
            <person name="LaButti K."/>
            <person name="Pangilinan J."/>
            <person name="Andreopoulos W."/>
            <person name="Lipzen A."/>
            <person name="Yan J."/>
            <person name="Wang M."/>
            <person name="Ng V."/>
            <person name="Grigoriev I.V."/>
            <person name="Spatafora J.W."/>
            <person name="Magnuson J.K."/>
            <person name="Baker S.E."/>
            <person name="Pomraning K.R."/>
        </authorList>
    </citation>
    <scope>NUCLEOTIDE SEQUENCE [LARGE SCALE GENOMIC DNA]</scope>
    <source>
        <strain evidence="2">CBS 7786</strain>
    </source>
</reference>
<gene>
    <name evidence="1" type="ORF">V1525DRAFT_407082</name>
</gene>
<proteinExistence type="predicted"/>
<name>A0ACC3T076_LIPKO</name>
<protein>
    <submittedName>
        <fullName evidence="1">FAD binding domain-containing protein</fullName>
    </submittedName>
</protein>
<accession>A0ACC3T076</accession>